<evidence type="ECO:0000256" key="1">
    <source>
        <dbReference type="SAM" id="Phobius"/>
    </source>
</evidence>
<evidence type="ECO:0000313" key="3">
    <source>
        <dbReference type="Proteomes" id="UP000177810"/>
    </source>
</evidence>
<dbReference type="STRING" id="1801990.A2V69_02015"/>
<feature type="transmembrane region" description="Helical" evidence="1">
    <location>
        <begin position="7"/>
        <end position="24"/>
    </location>
</feature>
<accession>A0A1G2F1U0</accession>
<evidence type="ECO:0000313" key="2">
    <source>
        <dbReference type="EMBL" id="OGZ32036.1"/>
    </source>
</evidence>
<keyword evidence="1" id="KW-0472">Membrane</keyword>
<dbReference type="EMBL" id="MHMT01000027">
    <property type="protein sequence ID" value="OGZ32036.1"/>
    <property type="molecule type" value="Genomic_DNA"/>
</dbReference>
<comment type="caution">
    <text evidence="2">The sequence shown here is derived from an EMBL/GenBank/DDBJ whole genome shotgun (WGS) entry which is preliminary data.</text>
</comment>
<name>A0A1G2F1U0_9BACT</name>
<proteinExistence type="predicted"/>
<protein>
    <submittedName>
        <fullName evidence="2">Uncharacterized protein</fullName>
    </submittedName>
</protein>
<organism evidence="2 3">
    <name type="scientific">Candidatus Portnoybacteria bacterium RBG_13_40_8</name>
    <dbReference type="NCBI Taxonomy" id="1801990"/>
    <lineage>
        <taxon>Bacteria</taxon>
        <taxon>Candidatus Portnoyibacteriota</taxon>
    </lineage>
</organism>
<keyword evidence="1" id="KW-1133">Transmembrane helix</keyword>
<sequence length="188" mass="20236">MKKARPLIIIIACLAILIVGNFIYKDYFTKPEIASGGTEHNVSGWGWSDYIGWISFNSTSGGGSYNYGINVDFGTGNFSGYAWSDNVGWITFAPVGPYPADPQRAAHLESDYKVTGWARAVACQPSGCSGGWDGWIKLGDSTGSWTGAAQDQVRIDANTNEFEGWAWGSEVIGWIAFNCLGPPDVCGD</sequence>
<reference evidence="2 3" key="1">
    <citation type="journal article" date="2016" name="Nat. Commun.">
        <title>Thousands of microbial genomes shed light on interconnected biogeochemical processes in an aquifer system.</title>
        <authorList>
            <person name="Anantharaman K."/>
            <person name="Brown C.T."/>
            <person name="Hug L.A."/>
            <person name="Sharon I."/>
            <person name="Castelle C.J."/>
            <person name="Probst A.J."/>
            <person name="Thomas B.C."/>
            <person name="Singh A."/>
            <person name="Wilkins M.J."/>
            <person name="Karaoz U."/>
            <person name="Brodie E.L."/>
            <person name="Williams K.H."/>
            <person name="Hubbard S.S."/>
            <person name="Banfield J.F."/>
        </authorList>
    </citation>
    <scope>NUCLEOTIDE SEQUENCE [LARGE SCALE GENOMIC DNA]</scope>
</reference>
<dbReference type="Proteomes" id="UP000177810">
    <property type="component" value="Unassembled WGS sequence"/>
</dbReference>
<keyword evidence="1" id="KW-0812">Transmembrane</keyword>
<dbReference type="AlphaFoldDB" id="A0A1G2F1U0"/>
<gene>
    <name evidence="2" type="ORF">A2V69_02015</name>
</gene>